<evidence type="ECO:0000256" key="3">
    <source>
        <dbReference type="ARBA" id="ARBA00022692"/>
    </source>
</evidence>
<feature type="transmembrane region" description="Helical" evidence="6">
    <location>
        <begin position="154"/>
        <end position="173"/>
    </location>
</feature>
<dbReference type="Gene3D" id="1.20.1250.20">
    <property type="entry name" value="MFS general substrate transporter like domains"/>
    <property type="match status" value="1"/>
</dbReference>
<dbReference type="InterPro" id="IPR050189">
    <property type="entry name" value="MFS_Efflux_Transporters"/>
</dbReference>
<keyword evidence="9" id="KW-1185">Reference proteome</keyword>
<feature type="transmembrane region" description="Helical" evidence="6">
    <location>
        <begin position="283"/>
        <end position="306"/>
    </location>
</feature>
<evidence type="ECO:0000256" key="6">
    <source>
        <dbReference type="SAM" id="Phobius"/>
    </source>
</evidence>
<feature type="transmembrane region" description="Helical" evidence="6">
    <location>
        <begin position="179"/>
        <end position="197"/>
    </location>
</feature>
<dbReference type="PROSITE" id="PS00216">
    <property type="entry name" value="SUGAR_TRANSPORT_1"/>
    <property type="match status" value="1"/>
</dbReference>
<comment type="subcellular location">
    <subcellularLocation>
        <location evidence="1">Cell membrane</location>
        <topology evidence="1">Multi-pass membrane protein</topology>
    </subcellularLocation>
</comment>
<proteinExistence type="predicted"/>
<dbReference type="PANTHER" id="PTHR43124:SF3">
    <property type="entry name" value="CHLORAMPHENICOL EFFLUX PUMP RV0191"/>
    <property type="match status" value="1"/>
</dbReference>
<dbReference type="RefSeq" id="WP_077546746.1">
    <property type="nucleotide sequence ID" value="NZ_JACHEJ010000001.1"/>
</dbReference>
<dbReference type="PANTHER" id="PTHR43124">
    <property type="entry name" value="PURINE EFFLUX PUMP PBUE"/>
    <property type="match status" value="1"/>
</dbReference>
<protein>
    <submittedName>
        <fullName evidence="8">MFS family permease</fullName>
    </submittedName>
</protein>
<dbReference type="InterPro" id="IPR005829">
    <property type="entry name" value="Sugar_transporter_CS"/>
</dbReference>
<keyword evidence="5 6" id="KW-0472">Membrane</keyword>
<dbReference type="CDD" id="cd17473">
    <property type="entry name" value="MFS_arabinose_efflux_permease_like"/>
    <property type="match status" value="1"/>
</dbReference>
<evidence type="ECO:0000259" key="7">
    <source>
        <dbReference type="PROSITE" id="PS50850"/>
    </source>
</evidence>
<keyword evidence="4 6" id="KW-1133">Transmembrane helix</keyword>
<dbReference type="InterPro" id="IPR011701">
    <property type="entry name" value="MFS"/>
</dbReference>
<feature type="transmembrane region" description="Helical" evidence="6">
    <location>
        <begin position="257"/>
        <end position="276"/>
    </location>
</feature>
<accession>A0A7X0DB62</accession>
<keyword evidence="2" id="KW-1003">Cell membrane</keyword>
<dbReference type="Pfam" id="PF07690">
    <property type="entry name" value="MFS_1"/>
    <property type="match status" value="1"/>
</dbReference>
<comment type="caution">
    <text evidence="8">The sequence shown here is derived from an EMBL/GenBank/DDBJ whole genome shotgun (WGS) entry which is preliminary data.</text>
</comment>
<feature type="transmembrane region" description="Helical" evidence="6">
    <location>
        <begin position="218"/>
        <end position="237"/>
    </location>
</feature>
<evidence type="ECO:0000313" key="8">
    <source>
        <dbReference type="EMBL" id="MBB6178472.1"/>
    </source>
</evidence>
<feature type="transmembrane region" description="Helical" evidence="6">
    <location>
        <begin position="58"/>
        <end position="82"/>
    </location>
</feature>
<feature type="transmembrane region" description="Helical" evidence="6">
    <location>
        <begin position="25"/>
        <end position="46"/>
    </location>
</feature>
<evidence type="ECO:0000256" key="4">
    <source>
        <dbReference type="ARBA" id="ARBA00022989"/>
    </source>
</evidence>
<dbReference type="EMBL" id="JACHEJ010000001">
    <property type="protein sequence ID" value="MBB6178472.1"/>
    <property type="molecule type" value="Genomic_DNA"/>
</dbReference>
<organism evidence="8 9">
    <name type="scientific">Pseudorhizobium flavum</name>
    <dbReference type="NCBI Taxonomy" id="1335061"/>
    <lineage>
        <taxon>Bacteria</taxon>
        <taxon>Pseudomonadati</taxon>
        <taxon>Pseudomonadota</taxon>
        <taxon>Alphaproteobacteria</taxon>
        <taxon>Hyphomicrobiales</taxon>
        <taxon>Rhizobiaceae</taxon>
        <taxon>Rhizobium/Agrobacterium group</taxon>
        <taxon>Pseudorhizobium</taxon>
    </lineage>
</organism>
<dbReference type="PROSITE" id="PS50850">
    <property type="entry name" value="MFS"/>
    <property type="match status" value="1"/>
</dbReference>
<reference evidence="8 9" key="1">
    <citation type="submission" date="2020-08" db="EMBL/GenBank/DDBJ databases">
        <title>Genomic Encyclopedia of Type Strains, Phase IV (KMG-IV): sequencing the most valuable type-strain genomes for metagenomic binning, comparative biology and taxonomic classification.</title>
        <authorList>
            <person name="Goeker M."/>
        </authorList>
    </citation>
    <scope>NUCLEOTIDE SEQUENCE [LARGE SCALE GENOMIC DNA]</scope>
    <source>
        <strain evidence="8 9">DSM 102134</strain>
    </source>
</reference>
<dbReference type="InterPro" id="IPR036259">
    <property type="entry name" value="MFS_trans_sf"/>
</dbReference>
<dbReference type="GO" id="GO:0005886">
    <property type="term" value="C:plasma membrane"/>
    <property type="evidence" value="ECO:0007669"/>
    <property type="project" value="UniProtKB-SubCell"/>
</dbReference>
<dbReference type="AlphaFoldDB" id="A0A7X0DB62"/>
<sequence length="411" mass="42430">MAFRSLPSAGPVLARETHRARNATMLAVSSLTIMSGAAIAASLPSIEANFQDTPNVELLSRFVLTLSAIFIAGFSPVAGFLIDQFGRKPLLILALATFGLAGSSGLFAETLPGLLIGRAVLGIAVGGIMTSVTALVGDYFTGAARDRYMGLQQAFVGLGGTLFLTGGGLLAEIHWRMPFLVYALAFLLLPAALFFLTEPARASAAQRTLEARPLDRRTTILLGLLLVGAIFNMVVFYMIPTQLPFFLKSMGISSPSLAGGAIGLGQGVGVVSALLFARVRQRLGVMGVFALAFGSIGSAFVLLSFADSYPGVLMALAISGIGMGTVMPNFAGAVMLLAPPQIRGRISGLLVSSIFLGQFVSPLISQPVIGAAGFSAAWGLAGLAALAVAFGSLAVRVGMPVLAHVRPGDQS</sequence>
<evidence type="ECO:0000256" key="1">
    <source>
        <dbReference type="ARBA" id="ARBA00004651"/>
    </source>
</evidence>
<feature type="domain" description="Major facilitator superfamily (MFS) profile" evidence="7">
    <location>
        <begin position="16"/>
        <end position="399"/>
    </location>
</feature>
<dbReference type="SUPFAM" id="SSF103473">
    <property type="entry name" value="MFS general substrate transporter"/>
    <property type="match status" value="1"/>
</dbReference>
<feature type="transmembrane region" description="Helical" evidence="6">
    <location>
        <begin position="89"/>
        <end position="108"/>
    </location>
</feature>
<gene>
    <name evidence="8" type="ORF">HNQ75_000415</name>
</gene>
<evidence type="ECO:0000313" key="9">
    <source>
        <dbReference type="Proteomes" id="UP000535501"/>
    </source>
</evidence>
<feature type="transmembrane region" description="Helical" evidence="6">
    <location>
        <begin position="120"/>
        <end position="142"/>
    </location>
</feature>
<evidence type="ECO:0000256" key="2">
    <source>
        <dbReference type="ARBA" id="ARBA00022475"/>
    </source>
</evidence>
<dbReference type="GO" id="GO:0022857">
    <property type="term" value="F:transmembrane transporter activity"/>
    <property type="evidence" value="ECO:0007669"/>
    <property type="project" value="InterPro"/>
</dbReference>
<feature type="transmembrane region" description="Helical" evidence="6">
    <location>
        <begin position="312"/>
        <end position="337"/>
    </location>
</feature>
<keyword evidence="3 6" id="KW-0812">Transmembrane</keyword>
<dbReference type="InterPro" id="IPR020846">
    <property type="entry name" value="MFS_dom"/>
</dbReference>
<name>A0A7X0DB62_9HYPH</name>
<feature type="transmembrane region" description="Helical" evidence="6">
    <location>
        <begin position="349"/>
        <end position="369"/>
    </location>
</feature>
<feature type="transmembrane region" description="Helical" evidence="6">
    <location>
        <begin position="375"/>
        <end position="395"/>
    </location>
</feature>
<dbReference type="Proteomes" id="UP000535501">
    <property type="component" value="Unassembled WGS sequence"/>
</dbReference>
<evidence type="ECO:0000256" key="5">
    <source>
        <dbReference type="ARBA" id="ARBA00023136"/>
    </source>
</evidence>